<evidence type="ECO:0000313" key="2">
    <source>
        <dbReference type="EMBL" id="CAG5181789.1"/>
    </source>
</evidence>
<sequence length="723" mass="82299">MRRQNPRHLRICVPDLSDPRIAEAPVSMRLPTVWRALWCLVFLTGLVVVSVLYTLGWTREDGLKIFRPGIGSGTWLDWKSGVSDEVESVEAQLPEGLHPIEFLMSQAGKHFDALIATETTTLHHAAAQYRKKRGRHPPPGFEAWYAYAVESGAVVIESFWDQIYEDLKPFWGVDPVVLRKQTHAFSPKISIRNGEVEGSTNNAYEKLDIWVDMLRTLAKHPQIKLPDADIPVNVNDEPAMLVPWEMLDTVVSIARPMMLKPEDIISDYRGLKDIEELTANLTFDPEWLGPRLTHPASHLGPRPFWSLVRPACPPGSAARKTHVFNDIWDPEGETSEAHSAAALLPTELPGEGLRGYRKSFANAVDACQQPNLQGLHSAFVSPNSMSVTQKLFPLFGDGKLAMSSEILIPGAKEWNLSIASSDSPDTPWDKRVNKLLWRGPTTQSRDSARYWQHFQRERFVSMLNATHVEIAEASIHSGNESTVGVGYASNFRLLPANEYHINSLTQGQLAEWVNGWADAAFTDQRCGRESEKDCAYLNKYFTADIQEVIQDEDTKYAAIVDGDSGDDGSELIRHLRHGRVTLRASIHRKWYDSRLVHWLHFIPMDNTFVDLYGIMEYYLGTNVSDEAKEFPHAVGEVQKHEHHFKTPAVDSEESFREHEHIRREEDNRNDTAKKIAEASREWAKKVLRREDVLVYVYRLLLEYARILDDRRERMGWVEDLKGE</sequence>
<dbReference type="AlphaFoldDB" id="A0A8J2I814"/>
<organism evidence="2 3">
    <name type="scientific">Alternaria atra</name>
    <dbReference type="NCBI Taxonomy" id="119953"/>
    <lineage>
        <taxon>Eukaryota</taxon>
        <taxon>Fungi</taxon>
        <taxon>Dikarya</taxon>
        <taxon>Ascomycota</taxon>
        <taxon>Pezizomycotina</taxon>
        <taxon>Dothideomycetes</taxon>
        <taxon>Pleosporomycetidae</taxon>
        <taxon>Pleosporales</taxon>
        <taxon>Pleosporineae</taxon>
        <taxon>Pleosporaceae</taxon>
        <taxon>Alternaria</taxon>
        <taxon>Alternaria sect. Ulocladioides</taxon>
    </lineage>
</organism>
<keyword evidence="3" id="KW-1185">Reference proteome</keyword>
<evidence type="ECO:0000313" key="3">
    <source>
        <dbReference type="Proteomes" id="UP000676310"/>
    </source>
</evidence>
<dbReference type="RefSeq" id="XP_043173406.1">
    <property type="nucleotide sequence ID" value="XM_043317471.1"/>
</dbReference>
<reference evidence="2" key="1">
    <citation type="submission" date="2021-05" db="EMBL/GenBank/DDBJ databases">
        <authorList>
            <person name="Stam R."/>
        </authorList>
    </citation>
    <scope>NUCLEOTIDE SEQUENCE</scope>
    <source>
        <strain evidence="2">CS162</strain>
    </source>
</reference>
<dbReference type="OrthoDB" id="541052at2759"/>
<dbReference type="Proteomes" id="UP000676310">
    <property type="component" value="Unassembled WGS sequence"/>
</dbReference>
<evidence type="ECO:0008006" key="4">
    <source>
        <dbReference type="Google" id="ProtNLM"/>
    </source>
</evidence>
<protein>
    <recommendedName>
        <fullName evidence="4">Glycosyl transferase CAP10 domain-containing protein</fullName>
    </recommendedName>
</protein>
<keyword evidence="1" id="KW-1133">Transmembrane helix</keyword>
<keyword evidence="1" id="KW-0812">Transmembrane</keyword>
<accession>A0A8J2I814</accession>
<name>A0A8J2I814_9PLEO</name>
<dbReference type="EMBL" id="CAJRGZ010000027">
    <property type="protein sequence ID" value="CAG5181789.1"/>
    <property type="molecule type" value="Genomic_DNA"/>
</dbReference>
<evidence type="ECO:0000256" key="1">
    <source>
        <dbReference type="SAM" id="Phobius"/>
    </source>
</evidence>
<proteinExistence type="predicted"/>
<gene>
    <name evidence="2" type="ORF">ALTATR162_LOCUS9835</name>
</gene>
<dbReference type="PANTHER" id="PTHR12203:SF22">
    <property type="entry name" value="CAPSULE ASSOCIATED PROTEIN"/>
    <property type="match status" value="1"/>
</dbReference>
<keyword evidence="1" id="KW-0472">Membrane</keyword>
<comment type="caution">
    <text evidence="2">The sequence shown here is derived from an EMBL/GenBank/DDBJ whole genome shotgun (WGS) entry which is preliminary data.</text>
</comment>
<dbReference type="InterPro" id="IPR051091">
    <property type="entry name" value="O-Glucosyltr/Glycosyltrsf_90"/>
</dbReference>
<feature type="transmembrane region" description="Helical" evidence="1">
    <location>
        <begin position="37"/>
        <end position="57"/>
    </location>
</feature>
<dbReference type="GeneID" id="67022100"/>
<dbReference type="PANTHER" id="PTHR12203">
    <property type="entry name" value="KDEL LYS-ASP-GLU-LEU CONTAINING - RELATED"/>
    <property type="match status" value="1"/>
</dbReference>